<feature type="domain" description="HTH marR-type" evidence="1">
    <location>
        <begin position="19"/>
        <end position="151"/>
    </location>
</feature>
<gene>
    <name evidence="2" type="ORF">ES711_00635</name>
</gene>
<comment type="caution">
    <text evidence="2">The sequence shown here is derived from an EMBL/GenBank/DDBJ whole genome shotgun (WGS) entry which is preliminary data.</text>
</comment>
<dbReference type="OrthoDB" id="763883at2"/>
<proteinExistence type="predicted"/>
<dbReference type="SUPFAM" id="SSF46785">
    <property type="entry name" value="Winged helix' DNA-binding domain"/>
    <property type="match status" value="1"/>
</dbReference>
<dbReference type="EMBL" id="VORX01000001">
    <property type="protein sequence ID" value="TXE10451.1"/>
    <property type="molecule type" value="Genomic_DNA"/>
</dbReference>
<protein>
    <submittedName>
        <fullName evidence="2">MarR family transcriptional regulator</fullName>
    </submittedName>
</protein>
<dbReference type="PANTHER" id="PTHR33164">
    <property type="entry name" value="TRANSCRIPTIONAL REGULATOR, MARR FAMILY"/>
    <property type="match status" value="1"/>
</dbReference>
<dbReference type="PANTHER" id="PTHR33164:SF43">
    <property type="entry name" value="HTH-TYPE TRANSCRIPTIONAL REPRESSOR YETL"/>
    <property type="match status" value="1"/>
</dbReference>
<dbReference type="InterPro" id="IPR039422">
    <property type="entry name" value="MarR/SlyA-like"/>
</dbReference>
<dbReference type="InterPro" id="IPR000835">
    <property type="entry name" value="HTH_MarR-typ"/>
</dbReference>
<dbReference type="Gene3D" id="1.10.10.10">
    <property type="entry name" value="Winged helix-like DNA-binding domain superfamily/Winged helix DNA-binding domain"/>
    <property type="match status" value="1"/>
</dbReference>
<organism evidence="2 3">
    <name type="scientific">Gelidibacter salicanalis</name>
    <dbReference type="NCBI Taxonomy" id="291193"/>
    <lineage>
        <taxon>Bacteria</taxon>
        <taxon>Pseudomonadati</taxon>
        <taxon>Bacteroidota</taxon>
        <taxon>Flavobacteriia</taxon>
        <taxon>Flavobacteriales</taxon>
        <taxon>Flavobacteriaceae</taxon>
        <taxon>Gelidibacter</taxon>
    </lineage>
</organism>
<dbReference type="InterPro" id="IPR036388">
    <property type="entry name" value="WH-like_DNA-bd_sf"/>
</dbReference>
<dbReference type="Pfam" id="PF01047">
    <property type="entry name" value="MarR"/>
    <property type="match status" value="1"/>
</dbReference>
<keyword evidence="3" id="KW-1185">Reference proteome</keyword>
<accession>A0A5C7APZ4</accession>
<evidence type="ECO:0000313" key="3">
    <source>
        <dbReference type="Proteomes" id="UP000321734"/>
    </source>
</evidence>
<dbReference type="PRINTS" id="PR00598">
    <property type="entry name" value="HTHMARR"/>
</dbReference>
<dbReference type="Proteomes" id="UP000321734">
    <property type="component" value="Unassembled WGS sequence"/>
</dbReference>
<reference evidence="2 3" key="1">
    <citation type="submission" date="2019-08" db="EMBL/GenBank/DDBJ databases">
        <title>Genome sequence of Gelidibacter salicanalis IC162T.</title>
        <authorList>
            <person name="Bowman J.P."/>
        </authorList>
    </citation>
    <scope>NUCLEOTIDE SEQUENCE [LARGE SCALE GENOMIC DNA]</scope>
    <source>
        <strain evidence="2 3">IC162</strain>
    </source>
</reference>
<dbReference type="PROSITE" id="PS50995">
    <property type="entry name" value="HTH_MARR_2"/>
    <property type="match status" value="1"/>
</dbReference>
<evidence type="ECO:0000313" key="2">
    <source>
        <dbReference type="EMBL" id="TXE10451.1"/>
    </source>
</evidence>
<name>A0A5C7APZ4_9FLAO</name>
<dbReference type="SMART" id="SM00347">
    <property type="entry name" value="HTH_MARR"/>
    <property type="match status" value="1"/>
</dbReference>
<dbReference type="AlphaFoldDB" id="A0A5C7APZ4"/>
<dbReference type="InterPro" id="IPR036390">
    <property type="entry name" value="WH_DNA-bd_sf"/>
</dbReference>
<sequence>MKELEDIIKTKSEITLAKKTVLNVSLTSVNFKDAISNVLKPFDISIEQFNVLRILRGQHGKPTNLQDIQDRMVSKMSNTTRLVDKLIIKGFVERFICEDNRRKVEIFITKQGLEALNIIDPKVLSTETELTEILTTEELNTLNTLLTKLRK</sequence>
<dbReference type="GO" id="GO:0003700">
    <property type="term" value="F:DNA-binding transcription factor activity"/>
    <property type="evidence" value="ECO:0007669"/>
    <property type="project" value="InterPro"/>
</dbReference>
<dbReference type="GO" id="GO:0006950">
    <property type="term" value="P:response to stress"/>
    <property type="evidence" value="ECO:0007669"/>
    <property type="project" value="TreeGrafter"/>
</dbReference>
<evidence type="ECO:0000259" key="1">
    <source>
        <dbReference type="PROSITE" id="PS50995"/>
    </source>
</evidence>
<dbReference type="RefSeq" id="WP_146888484.1">
    <property type="nucleotide sequence ID" value="NZ_VORX01000001.1"/>
</dbReference>